<evidence type="ECO:0000313" key="2">
    <source>
        <dbReference type="EMBL" id="PQV62599.1"/>
    </source>
</evidence>
<dbReference type="EMBL" id="NIGF01000027">
    <property type="protein sequence ID" value="PQV62599.1"/>
    <property type="molecule type" value="Genomic_DNA"/>
</dbReference>
<dbReference type="SUPFAM" id="SSF51126">
    <property type="entry name" value="Pectin lyase-like"/>
    <property type="match status" value="1"/>
</dbReference>
<organism evidence="2 3">
    <name type="scientific">Abditibacterium utsteinense</name>
    <dbReference type="NCBI Taxonomy" id="1960156"/>
    <lineage>
        <taxon>Bacteria</taxon>
        <taxon>Pseudomonadati</taxon>
        <taxon>Abditibacteriota</taxon>
        <taxon>Abditibacteriia</taxon>
        <taxon>Abditibacteriales</taxon>
        <taxon>Abditibacteriaceae</taxon>
        <taxon>Abditibacterium</taxon>
    </lineage>
</organism>
<evidence type="ECO:0000313" key="3">
    <source>
        <dbReference type="Proteomes" id="UP000237684"/>
    </source>
</evidence>
<evidence type="ECO:0000256" key="1">
    <source>
        <dbReference type="SAM" id="SignalP"/>
    </source>
</evidence>
<accession>A0A2S8SP92</accession>
<proteinExistence type="predicted"/>
<name>A0A2S8SP92_9BACT</name>
<reference evidence="2 3" key="1">
    <citation type="journal article" date="2018" name="Syst. Appl. Microbiol.">
        <title>Abditibacterium utsteinense sp. nov., the first cultivated member of candidate phylum FBP, isolated from ice-free Antarctic soil samples.</title>
        <authorList>
            <person name="Tahon G."/>
            <person name="Tytgat B."/>
            <person name="Lebbe L."/>
            <person name="Carlier A."/>
            <person name="Willems A."/>
        </authorList>
    </citation>
    <scope>NUCLEOTIDE SEQUENCE [LARGE SCALE GENOMIC DNA]</scope>
    <source>
        <strain evidence="2 3">LMG 29911</strain>
    </source>
</reference>
<sequence length="329" mass="35647">MRNLLLSTALVAVLAFEAAAAPRQMFVAPTGNDAWTGRLDVPNKNRTDGPFATLTRARDEIRKIKRNGGLKNGGVVVEMRKGIYEMPQSFALEAQDSGTAQAPVEYRARRGEEVRLVGGKVVTGWKPVSDAGVLSRLDPTARGQVMQTNLRAQGLTDLPDIQGSRSWGQSEPGLELFFGKQPMTLARWPNKGYSTVVDVVGGQPQINRDSTKADKTGVFIYQGDQPLRWAGEYAGGNLESSDEAGAAPSAVLRAMSGVEYKVAQPEAGRWVAEWRIPLAALGLGRAFPIELAANLSVRKTATGQWLMWRDTRGSTWKVGDAGVLRLNAQ</sequence>
<dbReference type="InterPro" id="IPR011050">
    <property type="entry name" value="Pectin_lyase_fold/virulence"/>
</dbReference>
<dbReference type="InParanoid" id="A0A2S8SP92"/>
<dbReference type="Gene3D" id="2.160.20.10">
    <property type="entry name" value="Single-stranded right-handed beta-helix, Pectin lyase-like"/>
    <property type="match status" value="1"/>
</dbReference>
<dbReference type="PANTHER" id="PTHR36453:SF1">
    <property type="entry name" value="RIGHT HANDED BETA HELIX DOMAIN-CONTAINING PROTEIN"/>
    <property type="match status" value="1"/>
</dbReference>
<dbReference type="RefSeq" id="WP_106381240.1">
    <property type="nucleotide sequence ID" value="NZ_NIGF01000027.1"/>
</dbReference>
<dbReference type="AlphaFoldDB" id="A0A2S8SP92"/>
<dbReference type="Gene3D" id="2.60.40.1190">
    <property type="match status" value="1"/>
</dbReference>
<dbReference type="PANTHER" id="PTHR36453">
    <property type="entry name" value="SECRETED PROTEIN-RELATED"/>
    <property type="match status" value="1"/>
</dbReference>
<keyword evidence="3" id="KW-1185">Reference proteome</keyword>
<feature type="signal peptide" evidence="1">
    <location>
        <begin position="1"/>
        <end position="20"/>
    </location>
</feature>
<protein>
    <submittedName>
        <fullName evidence="2">Uncharacterized protein</fullName>
    </submittedName>
</protein>
<dbReference type="OrthoDB" id="9763537at2"/>
<feature type="chain" id="PRO_5015392872" evidence="1">
    <location>
        <begin position="21"/>
        <end position="329"/>
    </location>
</feature>
<dbReference type="InterPro" id="IPR012334">
    <property type="entry name" value="Pectin_lyas_fold"/>
</dbReference>
<comment type="caution">
    <text evidence="2">The sequence shown here is derived from an EMBL/GenBank/DDBJ whole genome shotgun (WGS) entry which is preliminary data.</text>
</comment>
<gene>
    <name evidence="2" type="ORF">B1R32_12711</name>
</gene>
<dbReference type="Proteomes" id="UP000237684">
    <property type="component" value="Unassembled WGS sequence"/>
</dbReference>
<keyword evidence="1" id="KW-0732">Signal</keyword>